<evidence type="ECO:0000256" key="2">
    <source>
        <dbReference type="ARBA" id="ARBA00023015"/>
    </source>
</evidence>
<reference evidence="7 8" key="1">
    <citation type="submission" date="2016-12" db="EMBL/GenBank/DDBJ databases">
        <title>Diversity of luminous bacteria.</title>
        <authorList>
            <person name="Yoshizawa S."/>
            <person name="Kogure K."/>
        </authorList>
    </citation>
    <scope>NUCLEOTIDE SEQUENCE [LARGE SCALE GENOMIC DNA]</scope>
    <source>
        <strain evidence="7 8">SA4-48</strain>
    </source>
</reference>
<keyword evidence="4 5" id="KW-0804">Transcription</keyword>
<comment type="caution">
    <text evidence="7">The sequence shown here is derived from an EMBL/GenBank/DDBJ whole genome shotgun (WGS) entry which is preliminary data.</text>
</comment>
<dbReference type="PANTHER" id="PTHR34824">
    <property type="entry name" value="HEAT-INDUCIBLE TRANSCRIPTION REPRESSOR HRCA"/>
    <property type="match status" value="1"/>
</dbReference>
<dbReference type="PIRSF" id="PIRSF005485">
    <property type="entry name" value="HrcA"/>
    <property type="match status" value="1"/>
</dbReference>
<organism evidence="7 8">
    <name type="scientific">Psychrosphaera saromensis</name>
    <dbReference type="NCBI Taxonomy" id="716813"/>
    <lineage>
        <taxon>Bacteria</taxon>
        <taxon>Pseudomonadati</taxon>
        <taxon>Pseudomonadota</taxon>
        <taxon>Gammaproteobacteria</taxon>
        <taxon>Alteromonadales</taxon>
        <taxon>Pseudoalteromonadaceae</taxon>
        <taxon>Psychrosphaera</taxon>
    </lineage>
</organism>
<dbReference type="AlphaFoldDB" id="A0A2S7V0I1"/>
<comment type="function">
    <text evidence="5">Negative regulator of class I heat shock genes (grpE-dnaK-dnaJ and groELS operons). Prevents heat-shock induction of these operons.</text>
</comment>
<dbReference type="EMBL" id="MSCH01000003">
    <property type="protein sequence ID" value="PQJ55031.1"/>
    <property type="molecule type" value="Genomic_DNA"/>
</dbReference>
<dbReference type="GO" id="GO:0045892">
    <property type="term" value="P:negative regulation of DNA-templated transcription"/>
    <property type="evidence" value="ECO:0007669"/>
    <property type="project" value="UniProtKB-UniRule"/>
</dbReference>
<dbReference type="InterPro" id="IPR021153">
    <property type="entry name" value="HrcA_C"/>
</dbReference>
<dbReference type="Gene3D" id="3.30.390.60">
    <property type="entry name" value="Heat-inducible transcription repressor hrca homolog, domain 3"/>
    <property type="match status" value="1"/>
</dbReference>
<evidence type="ECO:0000256" key="1">
    <source>
        <dbReference type="ARBA" id="ARBA00022491"/>
    </source>
</evidence>
<accession>A0A2S7V0I1</accession>
<dbReference type="HAMAP" id="MF_00081">
    <property type="entry name" value="HrcA"/>
    <property type="match status" value="1"/>
</dbReference>
<keyword evidence="2 5" id="KW-0805">Transcription regulation</keyword>
<dbReference type="Proteomes" id="UP000239007">
    <property type="component" value="Unassembled WGS sequence"/>
</dbReference>
<name>A0A2S7V0I1_9GAMM</name>
<gene>
    <name evidence="5" type="primary">hrcA</name>
    <name evidence="7" type="ORF">BTO11_16145</name>
</gene>
<dbReference type="Gene3D" id="3.30.450.40">
    <property type="match status" value="1"/>
</dbReference>
<dbReference type="InterPro" id="IPR002571">
    <property type="entry name" value="HrcA"/>
</dbReference>
<keyword evidence="1 5" id="KW-0678">Repressor</keyword>
<proteinExistence type="inferred from homology"/>
<evidence type="ECO:0000256" key="3">
    <source>
        <dbReference type="ARBA" id="ARBA00023016"/>
    </source>
</evidence>
<dbReference type="SUPFAM" id="SSF46785">
    <property type="entry name" value="Winged helix' DNA-binding domain"/>
    <property type="match status" value="1"/>
</dbReference>
<sequence>MNQKKVINTRCELILNLVIRNYLKCGSPTSSKAISASDEISASSATIRNEMVALEKEGLIFSPHTSAGRIPSKEGLRHYVDHLLENNQCKPNTMQKLSASLGYSSNPEVICAKASKLIADMTRLTGLVVMPQSNDLVIRQLELVRLADRRLLCVLIDEHDHVQNRLVDLAQPVSELILQQTIQLLNIALSGFTMSEGAERLPYLIKQSDPEVFELVKQTLFGDIVEAHEPLVYLSGQTRLLNNEISTDTDTLRKLIKSFENVSSLNQMFNKSRDHNGVSVFIGDEIGVELFSNCSVVVKPLIKDNRVVGYISVVGSIRMDYASVISAVDVTANILSSALNREFQSP</sequence>
<dbReference type="SUPFAM" id="SSF55781">
    <property type="entry name" value="GAF domain-like"/>
    <property type="match status" value="1"/>
</dbReference>
<dbReference type="Pfam" id="PF01628">
    <property type="entry name" value="HrcA"/>
    <property type="match status" value="1"/>
</dbReference>
<dbReference type="OrthoDB" id="9783139at2"/>
<evidence type="ECO:0000256" key="5">
    <source>
        <dbReference type="HAMAP-Rule" id="MF_00081"/>
    </source>
</evidence>
<dbReference type="InterPro" id="IPR023120">
    <property type="entry name" value="WHTH_transcript_rep_HrcA_IDD"/>
</dbReference>
<dbReference type="RefSeq" id="WP_105053554.1">
    <property type="nucleotide sequence ID" value="NZ_BMYG01000009.1"/>
</dbReference>
<protein>
    <recommendedName>
        <fullName evidence="5">Heat-inducible transcription repressor HrcA</fullName>
    </recommendedName>
</protein>
<keyword evidence="8" id="KW-1185">Reference proteome</keyword>
<dbReference type="InterPro" id="IPR036390">
    <property type="entry name" value="WH_DNA-bd_sf"/>
</dbReference>
<evidence type="ECO:0000313" key="8">
    <source>
        <dbReference type="Proteomes" id="UP000239007"/>
    </source>
</evidence>
<dbReference type="InterPro" id="IPR036388">
    <property type="entry name" value="WH-like_DNA-bd_sf"/>
</dbReference>
<evidence type="ECO:0000313" key="7">
    <source>
        <dbReference type="EMBL" id="PQJ55031.1"/>
    </source>
</evidence>
<dbReference type="GO" id="GO:0003677">
    <property type="term" value="F:DNA binding"/>
    <property type="evidence" value="ECO:0007669"/>
    <property type="project" value="InterPro"/>
</dbReference>
<feature type="domain" description="Heat-inducible transcription repressor HrcA C-terminal" evidence="6">
    <location>
        <begin position="112"/>
        <end position="325"/>
    </location>
</feature>
<evidence type="ECO:0000256" key="4">
    <source>
        <dbReference type="ARBA" id="ARBA00023163"/>
    </source>
</evidence>
<dbReference type="Gene3D" id="1.10.10.10">
    <property type="entry name" value="Winged helix-like DNA-binding domain superfamily/Winged helix DNA-binding domain"/>
    <property type="match status" value="1"/>
</dbReference>
<evidence type="ECO:0000259" key="6">
    <source>
        <dbReference type="Pfam" id="PF01628"/>
    </source>
</evidence>
<comment type="similarity">
    <text evidence="5">Belongs to the HrcA family.</text>
</comment>
<dbReference type="NCBIfam" id="TIGR00331">
    <property type="entry name" value="hrcA"/>
    <property type="match status" value="1"/>
</dbReference>
<keyword evidence="3 5" id="KW-0346">Stress response</keyword>
<dbReference type="InterPro" id="IPR029016">
    <property type="entry name" value="GAF-like_dom_sf"/>
</dbReference>
<dbReference type="PANTHER" id="PTHR34824:SF1">
    <property type="entry name" value="HEAT-INDUCIBLE TRANSCRIPTION REPRESSOR HRCA"/>
    <property type="match status" value="1"/>
</dbReference>